<keyword evidence="2" id="KW-1185">Reference proteome</keyword>
<dbReference type="EMBL" id="AP018712">
    <property type="protein sequence ID" value="BBE30379.1"/>
    <property type="molecule type" value="Genomic_DNA"/>
</dbReference>
<dbReference type="Proteomes" id="UP000516361">
    <property type="component" value="Chromosome"/>
</dbReference>
<proteinExistence type="predicted"/>
<dbReference type="KEGG" id="ocy:OSSY52_05200"/>
<dbReference type="InParanoid" id="A0A7G1GAC0"/>
<name>A0A7G1GAC0_9BACT</name>
<sequence length="316" mass="37623">MSFIHVFKDIDKIKNSVISFTTSENMTEFPYPSIILFKGTSIKNGDGYAILVDYENVLSFWADEWINNEEVIDLSWDIMEITKVYYRPKKISIPSIWEEFYNFLELFIKNKEIIILKENFKKNKFQDLETIKELDYSMQIMDSIRDTLFDFFISNELLYKIEIKSSGKVLIFGIDLQKYINIANMLDDEIEKKLLWLILRITLERSILKNFKPQNTKIISNGIVKVTLENISIEEIRNSFNQIKKDLYLNSEDIYNIFYDLKENTNIINELFELKDIIEKETDKEFIEILDMLVVDSITKNEKSIIERIKKIGKYF</sequence>
<dbReference type="AlphaFoldDB" id="A0A7G1GAC0"/>
<evidence type="ECO:0000313" key="1">
    <source>
        <dbReference type="EMBL" id="BBE30379.1"/>
    </source>
</evidence>
<organism evidence="1 2">
    <name type="scientific">Tepiditoga spiralis</name>
    <dbReference type="NCBI Taxonomy" id="2108365"/>
    <lineage>
        <taxon>Bacteria</taxon>
        <taxon>Thermotogati</taxon>
        <taxon>Thermotogota</taxon>
        <taxon>Thermotogae</taxon>
        <taxon>Petrotogales</taxon>
        <taxon>Petrotogaceae</taxon>
        <taxon>Tepiditoga</taxon>
    </lineage>
</organism>
<dbReference type="RefSeq" id="WP_190615486.1">
    <property type="nucleotide sequence ID" value="NZ_AP018712.1"/>
</dbReference>
<protein>
    <submittedName>
        <fullName evidence="1">Uncharacterized protein</fullName>
    </submittedName>
</protein>
<gene>
    <name evidence="1" type="ORF">OSSY52_05200</name>
</gene>
<reference evidence="1 2" key="1">
    <citation type="submission" date="2018-06" db="EMBL/GenBank/DDBJ databases">
        <title>Genome sequencing of Oceanotoga sp. sy52.</title>
        <authorList>
            <person name="Mori K."/>
        </authorList>
    </citation>
    <scope>NUCLEOTIDE SEQUENCE [LARGE SCALE GENOMIC DNA]</scope>
    <source>
        <strain evidence="2">sy52</strain>
    </source>
</reference>
<evidence type="ECO:0000313" key="2">
    <source>
        <dbReference type="Proteomes" id="UP000516361"/>
    </source>
</evidence>
<accession>A0A7G1GAC0</accession>